<dbReference type="InterPro" id="IPR036388">
    <property type="entry name" value="WH-like_DNA-bd_sf"/>
</dbReference>
<name>L8GYC0_ACACF</name>
<dbReference type="Gene3D" id="3.40.20.10">
    <property type="entry name" value="Severin"/>
    <property type="match status" value="1"/>
</dbReference>
<feature type="domain" description="Gelsolin-like" evidence="3">
    <location>
        <begin position="580"/>
        <end position="640"/>
    </location>
</feature>
<dbReference type="SUPFAM" id="SSF46785">
    <property type="entry name" value="Winged helix' DNA-binding domain"/>
    <property type="match status" value="1"/>
</dbReference>
<dbReference type="SMART" id="SM00262">
    <property type="entry name" value="GEL"/>
    <property type="match status" value="1"/>
</dbReference>
<feature type="region of interest" description="Disordered" evidence="2">
    <location>
        <begin position="529"/>
        <end position="554"/>
    </location>
</feature>
<protein>
    <submittedName>
        <fullName evidence="5">Leucine rich repeat domain containing protein</fullName>
    </submittedName>
</protein>
<feature type="region of interest" description="Disordered" evidence="2">
    <location>
        <begin position="132"/>
        <end position="194"/>
    </location>
</feature>
<feature type="compositionally biased region" description="Polar residues" evidence="2">
    <location>
        <begin position="529"/>
        <end position="540"/>
    </location>
</feature>
<dbReference type="KEGG" id="acan:ACA1_209120"/>
<dbReference type="EMBL" id="KB007966">
    <property type="protein sequence ID" value="ELR17990.1"/>
    <property type="molecule type" value="Genomic_DNA"/>
</dbReference>
<sequence length="647" mass="73389">MERPEGDQNSKTLVSKSDASCFIFSWLTANFEERPDALLLRPKAYELYLAHCQAMRYEHTSIAAFGKHFKVRAFPNVSMKRLSRNGLAKKRYYAGVAYNPRPAPTPKSHALAITWVEENAEDIFLDVREKSPTNRRKRAREPGGGVSRAECRAEALPDNGAITNREDEVDAKDGDKEEEQEEGDDEEAEEEEEVIELGRPMTRHDRVVVRVTRGRQTATTQQQMMAIGRAGVHLGLMGMLDFYSQMYIKELWGINPINPATTDIKLLSVGARSEQSSTLALNSCLLMSSASFLAGHWTLAKHYFHRARQHLGNLFDAPDYDIACVLLPLSWWTRLYSDNFAEGLSKQAYYVALGKQICESVDARNDETYRNFACMQATLAKKDPSSLIHESKQQKPYRRSWRPDKATSIEVRYMISQLYGVVYPICAFYQEKGWDHPGWAERKELLKQNLGIANQLEETLSEQIKADQSCTLGDVIRRLRNLKELSLPSNKLTRLPRELLDLVDSLKVLDVEDNRFSERDLTTTEILTSFTKARSQPSTPQEERRKAGRPASAYAPRDPGFFVEGYSNHLYRLKGKDRIVMQAVEVNISSLNEGDSFLLDIGRKLFVWIGSQSNPRERAKAKYIANLLSAEELAGIPVIVINGTHTP</sequence>
<feature type="domain" description="RFX-type winged-helix" evidence="4">
    <location>
        <begin position="22"/>
        <end position="96"/>
    </location>
</feature>
<dbReference type="Gene3D" id="1.10.10.10">
    <property type="entry name" value="Winged helix-like DNA-binding domain superfamily/Winged helix DNA-binding domain"/>
    <property type="match status" value="1"/>
</dbReference>
<dbReference type="Pfam" id="PF00626">
    <property type="entry name" value="Gelsolin"/>
    <property type="match status" value="1"/>
</dbReference>
<proteinExistence type="predicted"/>
<dbReference type="GO" id="GO:0003677">
    <property type="term" value="F:DNA binding"/>
    <property type="evidence" value="ECO:0007669"/>
    <property type="project" value="InterPro"/>
</dbReference>
<dbReference type="VEuPathDB" id="AmoebaDB:ACA1_209120"/>
<organism evidence="5 6">
    <name type="scientific">Acanthamoeba castellanii (strain ATCC 30010 / Neff)</name>
    <dbReference type="NCBI Taxonomy" id="1257118"/>
    <lineage>
        <taxon>Eukaryota</taxon>
        <taxon>Amoebozoa</taxon>
        <taxon>Discosea</taxon>
        <taxon>Longamoebia</taxon>
        <taxon>Centramoebida</taxon>
        <taxon>Acanthamoebidae</taxon>
        <taxon>Acanthamoeba</taxon>
    </lineage>
</organism>
<dbReference type="Pfam" id="PF02257">
    <property type="entry name" value="RFX_DNA_binding"/>
    <property type="match status" value="1"/>
</dbReference>
<dbReference type="RefSeq" id="XP_004340007.1">
    <property type="nucleotide sequence ID" value="XM_004339959.1"/>
</dbReference>
<reference evidence="5 6" key="1">
    <citation type="journal article" date="2013" name="Genome Biol.">
        <title>Genome of Acanthamoeba castellanii highlights extensive lateral gene transfer and early evolution of tyrosine kinase signaling.</title>
        <authorList>
            <person name="Clarke M."/>
            <person name="Lohan A.J."/>
            <person name="Liu B."/>
            <person name="Lagkouvardos I."/>
            <person name="Roy S."/>
            <person name="Zafar N."/>
            <person name="Bertelli C."/>
            <person name="Schilde C."/>
            <person name="Kianianmomeni A."/>
            <person name="Burglin T.R."/>
            <person name="Frech C."/>
            <person name="Turcotte B."/>
            <person name="Kopec K.O."/>
            <person name="Synnott J.M."/>
            <person name="Choo C."/>
            <person name="Paponov I."/>
            <person name="Finkler A."/>
            <person name="Soon Heng Tan C."/>
            <person name="Hutchins A.P."/>
            <person name="Weinmeier T."/>
            <person name="Rattei T."/>
            <person name="Chu J.S."/>
            <person name="Gimenez G."/>
            <person name="Irimia M."/>
            <person name="Rigden D.J."/>
            <person name="Fitzpatrick D.A."/>
            <person name="Lorenzo-Morales J."/>
            <person name="Bateman A."/>
            <person name="Chiu C.H."/>
            <person name="Tang P."/>
            <person name="Hegemann P."/>
            <person name="Fromm H."/>
            <person name="Raoult D."/>
            <person name="Greub G."/>
            <person name="Miranda-Saavedra D."/>
            <person name="Chen N."/>
            <person name="Nash P."/>
            <person name="Ginger M.L."/>
            <person name="Horn M."/>
            <person name="Schaap P."/>
            <person name="Caler L."/>
            <person name="Loftus B."/>
        </authorList>
    </citation>
    <scope>NUCLEOTIDE SEQUENCE [LARGE SCALE GENOMIC DNA]</scope>
    <source>
        <strain evidence="5 6">Neff</strain>
    </source>
</reference>
<accession>L8GYC0</accession>
<dbReference type="PROSITE" id="PS51450">
    <property type="entry name" value="LRR"/>
    <property type="match status" value="1"/>
</dbReference>
<evidence type="ECO:0000259" key="3">
    <source>
        <dbReference type="Pfam" id="PF00626"/>
    </source>
</evidence>
<evidence type="ECO:0000256" key="1">
    <source>
        <dbReference type="ARBA" id="ARBA00022737"/>
    </source>
</evidence>
<evidence type="ECO:0000313" key="5">
    <source>
        <dbReference type="EMBL" id="ELR17990.1"/>
    </source>
</evidence>
<dbReference type="STRING" id="1257118.L8GYC0"/>
<dbReference type="GO" id="GO:0051015">
    <property type="term" value="F:actin filament binding"/>
    <property type="evidence" value="ECO:0007669"/>
    <property type="project" value="InterPro"/>
</dbReference>
<dbReference type="InterPro" id="IPR007122">
    <property type="entry name" value="Villin/Gelsolin"/>
</dbReference>
<dbReference type="InterPro" id="IPR007123">
    <property type="entry name" value="Gelsolin-like_dom"/>
</dbReference>
<dbReference type="PANTHER" id="PTHR11977:SF51">
    <property type="entry name" value="PROTEIN FLIGHTLESS-1 HOMOLOG"/>
    <property type="match status" value="1"/>
</dbReference>
<feature type="compositionally biased region" description="Acidic residues" evidence="2">
    <location>
        <begin position="176"/>
        <end position="194"/>
    </location>
</feature>
<dbReference type="InterPro" id="IPR036390">
    <property type="entry name" value="WH_DNA-bd_sf"/>
</dbReference>
<evidence type="ECO:0000313" key="6">
    <source>
        <dbReference type="Proteomes" id="UP000011083"/>
    </source>
</evidence>
<dbReference type="PANTHER" id="PTHR11977">
    <property type="entry name" value="VILLIN"/>
    <property type="match status" value="1"/>
</dbReference>
<dbReference type="AlphaFoldDB" id="L8GYC0"/>
<gene>
    <name evidence="5" type="ORF">ACA1_209120</name>
</gene>
<evidence type="ECO:0000256" key="2">
    <source>
        <dbReference type="SAM" id="MobiDB-lite"/>
    </source>
</evidence>
<dbReference type="InterPro" id="IPR003150">
    <property type="entry name" value="DNA-bd_RFX"/>
</dbReference>
<dbReference type="Gene3D" id="3.80.10.10">
    <property type="entry name" value="Ribonuclease Inhibitor"/>
    <property type="match status" value="1"/>
</dbReference>
<dbReference type="InterPro" id="IPR029006">
    <property type="entry name" value="ADF-H/Gelsolin-like_dom_sf"/>
</dbReference>
<dbReference type="SUPFAM" id="SSF52058">
    <property type="entry name" value="L domain-like"/>
    <property type="match status" value="1"/>
</dbReference>
<keyword evidence="6" id="KW-1185">Reference proteome</keyword>
<dbReference type="GeneID" id="14918716"/>
<dbReference type="OrthoDB" id="6375767at2759"/>
<dbReference type="SUPFAM" id="SSF55753">
    <property type="entry name" value="Actin depolymerizing proteins"/>
    <property type="match status" value="1"/>
</dbReference>
<dbReference type="InterPro" id="IPR032675">
    <property type="entry name" value="LRR_dom_sf"/>
</dbReference>
<dbReference type="InterPro" id="IPR001611">
    <property type="entry name" value="Leu-rich_rpt"/>
</dbReference>
<dbReference type="Proteomes" id="UP000011083">
    <property type="component" value="Unassembled WGS sequence"/>
</dbReference>
<evidence type="ECO:0000259" key="4">
    <source>
        <dbReference type="Pfam" id="PF02257"/>
    </source>
</evidence>
<dbReference type="GO" id="GO:0006355">
    <property type="term" value="P:regulation of DNA-templated transcription"/>
    <property type="evidence" value="ECO:0007669"/>
    <property type="project" value="InterPro"/>
</dbReference>
<keyword evidence="1" id="KW-0677">Repeat</keyword>